<evidence type="ECO:0000313" key="11">
    <source>
        <dbReference type="EMBL" id="SCW73182.1"/>
    </source>
</evidence>
<dbReference type="InterPro" id="IPR003754">
    <property type="entry name" value="4pyrrol_synth_uPrphyn_synth"/>
</dbReference>
<dbReference type="RefSeq" id="WP_090649685.1">
    <property type="nucleotide sequence ID" value="NZ_CBCRYE010000008.1"/>
</dbReference>
<evidence type="ECO:0000256" key="5">
    <source>
        <dbReference type="ARBA" id="ARBA00023244"/>
    </source>
</evidence>
<dbReference type="InterPro" id="IPR036108">
    <property type="entry name" value="4pyrrol_syn_uPrphyn_synt_sf"/>
</dbReference>
<dbReference type="GO" id="GO:0006782">
    <property type="term" value="P:protoporphyrinogen IX biosynthetic process"/>
    <property type="evidence" value="ECO:0007669"/>
    <property type="project" value="UniProtKB-UniRule"/>
</dbReference>
<organism evidence="11 12">
    <name type="scientific">Asticcacaulis taihuensis</name>
    <dbReference type="NCBI Taxonomy" id="260084"/>
    <lineage>
        <taxon>Bacteria</taxon>
        <taxon>Pseudomonadati</taxon>
        <taxon>Pseudomonadota</taxon>
        <taxon>Alphaproteobacteria</taxon>
        <taxon>Caulobacterales</taxon>
        <taxon>Caulobacteraceae</taxon>
        <taxon>Asticcacaulis</taxon>
    </lineage>
</organism>
<dbReference type="EMBL" id="FMTS01000005">
    <property type="protein sequence ID" value="SCW73182.1"/>
    <property type="molecule type" value="Genomic_DNA"/>
</dbReference>
<dbReference type="SUPFAM" id="SSF69618">
    <property type="entry name" value="HemD-like"/>
    <property type="match status" value="1"/>
</dbReference>
<proteinExistence type="inferred from homology"/>
<evidence type="ECO:0000256" key="2">
    <source>
        <dbReference type="ARBA" id="ARBA00008133"/>
    </source>
</evidence>
<dbReference type="OrthoDB" id="7204250at2"/>
<dbReference type="Proteomes" id="UP000199150">
    <property type="component" value="Unassembled WGS sequence"/>
</dbReference>
<accession>A0A1G4SVG5</accession>
<comment type="similarity">
    <text evidence="2 9">Belongs to the uroporphyrinogen-III synthase family.</text>
</comment>
<evidence type="ECO:0000256" key="6">
    <source>
        <dbReference type="ARBA" id="ARBA00037589"/>
    </source>
</evidence>
<comment type="pathway">
    <text evidence="1 9">Porphyrin-containing compound metabolism; protoporphyrin-IX biosynthesis; coproporphyrinogen-III from 5-aminolevulinate: step 3/4.</text>
</comment>
<dbReference type="GO" id="GO:0004852">
    <property type="term" value="F:uroporphyrinogen-III synthase activity"/>
    <property type="evidence" value="ECO:0007669"/>
    <property type="project" value="UniProtKB-UniRule"/>
</dbReference>
<comment type="function">
    <text evidence="6 9">Catalyzes cyclization of the linear tetrapyrrole, hydroxymethylbilane, to the macrocyclic uroporphyrinogen III.</text>
</comment>
<protein>
    <recommendedName>
        <fullName evidence="7 9">Uroporphyrinogen-III synthase</fullName>
        <ecNumber evidence="3 9">4.2.1.75</ecNumber>
    </recommendedName>
</protein>
<gene>
    <name evidence="11" type="ORF">SAMN02927928_3030</name>
</gene>
<evidence type="ECO:0000256" key="3">
    <source>
        <dbReference type="ARBA" id="ARBA00013109"/>
    </source>
</evidence>
<feature type="domain" description="Tetrapyrrole biosynthesis uroporphyrinogen III synthase" evidence="10">
    <location>
        <begin position="20"/>
        <end position="203"/>
    </location>
</feature>
<dbReference type="PANTHER" id="PTHR38042">
    <property type="entry name" value="UROPORPHYRINOGEN-III SYNTHASE, CHLOROPLASTIC"/>
    <property type="match status" value="1"/>
</dbReference>
<evidence type="ECO:0000259" key="10">
    <source>
        <dbReference type="Pfam" id="PF02602"/>
    </source>
</evidence>
<dbReference type="EC" id="4.2.1.75" evidence="3 9"/>
<dbReference type="STRING" id="260084.SAMN02927928_3030"/>
<evidence type="ECO:0000256" key="1">
    <source>
        <dbReference type="ARBA" id="ARBA00004772"/>
    </source>
</evidence>
<sequence length="249" mass="26757">MTNRAPLVWVTRTTEGARRTARAVEALGYHTLVAPVLKIQALKPIIDPHSFDGVIFTSRNGLNAFSSLCGRRALTAWCVGDATARAAGEKGFQPVISAGADSKALVALIRQTADRHSRLFYAAPAEPAAALCQVLCADGFQVSEAAVYETQSVVPRLNPADLPRIRHILVQSPKAGRAIAEALIAWHDKLCFPNLRFICISEAAWQGVEAGLRQSAAPEIRKAVAAGLDRRIAETPDEAAMLRLLETDG</sequence>
<dbReference type="AlphaFoldDB" id="A0A1G4SVG5"/>
<dbReference type="CDD" id="cd06578">
    <property type="entry name" value="HemD"/>
    <property type="match status" value="1"/>
</dbReference>
<dbReference type="GO" id="GO:0006780">
    <property type="term" value="P:uroporphyrinogen III biosynthetic process"/>
    <property type="evidence" value="ECO:0007669"/>
    <property type="project" value="UniProtKB-UniRule"/>
</dbReference>
<name>A0A1G4SVG5_9CAUL</name>
<dbReference type="Pfam" id="PF02602">
    <property type="entry name" value="HEM4"/>
    <property type="match status" value="1"/>
</dbReference>
<dbReference type="Gene3D" id="3.40.50.10090">
    <property type="match status" value="1"/>
</dbReference>
<keyword evidence="12" id="KW-1185">Reference proteome</keyword>
<evidence type="ECO:0000256" key="9">
    <source>
        <dbReference type="RuleBase" id="RU366031"/>
    </source>
</evidence>
<evidence type="ECO:0000256" key="7">
    <source>
        <dbReference type="ARBA" id="ARBA00040167"/>
    </source>
</evidence>
<dbReference type="PANTHER" id="PTHR38042:SF1">
    <property type="entry name" value="UROPORPHYRINOGEN-III SYNTHASE, CHLOROPLASTIC"/>
    <property type="match status" value="1"/>
</dbReference>
<evidence type="ECO:0000256" key="8">
    <source>
        <dbReference type="ARBA" id="ARBA00048617"/>
    </source>
</evidence>
<reference evidence="12" key="1">
    <citation type="submission" date="2016-10" db="EMBL/GenBank/DDBJ databases">
        <authorList>
            <person name="Varghese N."/>
            <person name="Submissions S."/>
        </authorList>
    </citation>
    <scope>NUCLEOTIDE SEQUENCE [LARGE SCALE GENOMIC DNA]</scope>
    <source>
        <strain evidence="12">CGMCC 1.3431</strain>
    </source>
</reference>
<keyword evidence="4 9" id="KW-0456">Lyase</keyword>
<dbReference type="InterPro" id="IPR039793">
    <property type="entry name" value="UROS/Hem4"/>
</dbReference>
<comment type="catalytic activity">
    <reaction evidence="8 9">
        <text>hydroxymethylbilane = uroporphyrinogen III + H2O</text>
        <dbReference type="Rhea" id="RHEA:18965"/>
        <dbReference type="ChEBI" id="CHEBI:15377"/>
        <dbReference type="ChEBI" id="CHEBI:57308"/>
        <dbReference type="ChEBI" id="CHEBI:57845"/>
        <dbReference type="EC" id="4.2.1.75"/>
    </reaction>
</comment>
<keyword evidence="5 9" id="KW-0627">Porphyrin biosynthesis</keyword>
<evidence type="ECO:0000256" key="4">
    <source>
        <dbReference type="ARBA" id="ARBA00023239"/>
    </source>
</evidence>
<evidence type="ECO:0000313" key="12">
    <source>
        <dbReference type="Proteomes" id="UP000199150"/>
    </source>
</evidence>